<feature type="domain" description="Teneurin NHL" evidence="5">
    <location>
        <begin position="45"/>
        <end position="94"/>
    </location>
</feature>
<dbReference type="InterPro" id="IPR013517">
    <property type="entry name" value="FG-GAP"/>
</dbReference>
<dbReference type="SUPFAM" id="SSF69318">
    <property type="entry name" value="Integrin alpha N-terminal domain"/>
    <property type="match status" value="1"/>
</dbReference>
<dbReference type="SUPFAM" id="SSF63829">
    <property type="entry name" value="Calcium-dependent phosphotriesterase"/>
    <property type="match status" value="1"/>
</dbReference>
<feature type="repeat" description="NHL" evidence="3">
    <location>
        <begin position="502"/>
        <end position="531"/>
    </location>
</feature>
<dbReference type="Pfam" id="PF20067">
    <property type="entry name" value="SSL_N"/>
    <property type="match status" value="1"/>
</dbReference>
<accession>A0A4U5JM94</accession>
<gene>
    <name evidence="6" type="ORF">FCE95_14495</name>
</gene>
<evidence type="ECO:0000313" key="7">
    <source>
        <dbReference type="Proteomes" id="UP000308707"/>
    </source>
</evidence>
<dbReference type="InterPro" id="IPR001258">
    <property type="entry name" value="NHL_repeat"/>
</dbReference>
<feature type="domain" description="Teneurin NHL" evidence="5">
    <location>
        <begin position="491"/>
        <end position="540"/>
    </location>
</feature>
<dbReference type="PANTHER" id="PTHR46388">
    <property type="entry name" value="NHL REPEAT-CONTAINING PROTEIN 2"/>
    <property type="match status" value="1"/>
</dbReference>
<dbReference type="Pfam" id="PF25021">
    <property type="entry name" value="TEN_NHL"/>
    <property type="match status" value="6"/>
</dbReference>
<dbReference type="InterPro" id="IPR011042">
    <property type="entry name" value="6-blade_b-propeller_TolB-like"/>
</dbReference>
<keyword evidence="7" id="KW-1185">Reference proteome</keyword>
<reference evidence="6 7" key="1">
    <citation type="submission" date="2019-04" db="EMBL/GenBank/DDBJ databases">
        <title>Reference strain of H23.</title>
        <authorList>
            <person name="Luo X."/>
        </authorList>
    </citation>
    <scope>NUCLEOTIDE SEQUENCE [LARGE SCALE GENOMIC DNA]</scope>
    <source>
        <strain evidence="6 7">H23</strain>
    </source>
</reference>
<organism evidence="6 7">
    <name type="scientific">Luteimonas gilva</name>
    <dbReference type="NCBI Taxonomy" id="2572684"/>
    <lineage>
        <taxon>Bacteria</taxon>
        <taxon>Pseudomonadati</taxon>
        <taxon>Pseudomonadota</taxon>
        <taxon>Gammaproteobacteria</taxon>
        <taxon>Lysobacterales</taxon>
        <taxon>Lysobacteraceae</taxon>
        <taxon>Luteimonas</taxon>
    </lineage>
</organism>
<dbReference type="Proteomes" id="UP000308707">
    <property type="component" value="Unassembled WGS sequence"/>
</dbReference>
<dbReference type="PROSITE" id="PS51125">
    <property type="entry name" value="NHL"/>
    <property type="match status" value="1"/>
</dbReference>
<dbReference type="SUPFAM" id="SSF101898">
    <property type="entry name" value="NHL repeat"/>
    <property type="match status" value="1"/>
</dbReference>
<feature type="domain" description="Teneurin NHL" evidence="5">
    <location>
        <begin position="101"/>
        <end position="152"/>
    </location>
</feature>
<dbReference type="RefSeq" id="WP_137267761.1">
    <property type="nucleotide sequence ID" value="NZ_SZUA01000003.1"/>
</dbReference>
<dbReference type="Pfam" id="PF13517">
    <property type="entry name" value="FG-GAP_3"/>
    <property type="match status" value="2"/>
</dbReference>
<sequence>MRQVKENRVGRSARWWAAAVLLLSCLGAAQAQTQRFETVAGGFLGDGLPAKNAALASPRGIAFDAAGNAYIAQEDENRIRKISPSGTITTFAGNGTYGFKGDGGPASAAALAGPRGVVVDAAGDVYFSDSFNNRVRKIDANGVITTVAGNGQDNSAGDGGQATSAGLRQPYGLAFDASGNLYVAEVRGHRIRKIMPSGIILTLAGTGSAGFAGDGGAAIAAKVNQPNGVATDSLGNVYFSDTFNNRIRRVSPDGNIATVTGGGGAGYPTPEGIPAATALVSLPYGIASDADDNIYIADNTCAIDKLTPDGMIYQISGGQGLCVTDGDGGPAVDANIYGPESIAVRPNGDLYFTDNGSFIVRKISGGIIDTVAGLGNFHGDGGPATQAIMSFTRGLAVGNSGELYITDAWINGRVRKIGTNGIISTVAGTGAMTWDGDGGPATEATIYYPWGVTQDAAGNLYIVDYIANQVRKVAPNGIISTVAGDGIGYDGDGGPATSARMRRPTRVAVDAAGNLYIADYGNNRVRKVGTDGIITTVAGNGTASFGGDGGPATDASVWGPMALAFDAAGNLYIGDYGNNRIRKVGTDGIISTVAGNGLFGPAGDGGPATQAALTGPTGIAFDSHGAMYIVGETLRKVAPDGTISTVAGMKYRAYDVAVDAQDAVYVVAPSGRVLKSVPARAESDYDGDAVSDLFWRNSATGSNMVWPSADFGSSQSAMAVPDQAWTVAGSGDFDNDGHADLLWRNGSTGAASVWKSANAANAHYLTTVSDLAWKIAGVGDFDEDGQSDILWRNTSDGANAIWRSGDSATQLPIAAVNDQAWQIAGVGDFDGDGRSDVFWRNGATGANAIWKSANQAAAQNLAPVYNLALKIVGVGDFDGDGKADVLWRNTSNGANAIWKSANPATIQSLPSVYDQGWQVYGTGDYDGDGKADILWRHGSTGAATIWKAADHTQLQSVTQIGDSNWKIVD</sequence>
<feature type="domain" description="Teneurin NHL" evidence="5">
    <location>
        <begin position="153"/>
        <end position="206"/>
    </location>
</feature>
<dbReference type="AlphaFoldDB" id="A0A4U5JM94"/>
<feature type="chain" id="PRO_5020944284" description="Teneurin NHL domain-containing protein" evidence="4">
    <location>
        <begin position="32"/>
        <end position="969"/>
    </location>
</feature>
<dbReference type="InterPro" id="IPR028994">
    <property type="entry name" value="Integrin_alpha_N"/>
</dbReference>
<dbReference type="PROSITE" id="PS51257">
    <property type="entry name" value="PROKAR_LIPOPROTEIN"/>
    <property type="match status" value="1"/>
</dbReference>
<protein>
    <recommendedName>
        <fullName evidence="5">Teneurin NHL domain-containing protein</fullName>
    </recommendedName>
</protein>
<evidence type="ECO:0000256" key="1">
    <source>
        <dbReference type="ARBA" id="ARBA00022729"/>
    </source>
</evidence>
<keyword evidence="1 4" id="KW-0732">Signal</keyword>
<evidence type="ECO:0000256" key="4">
    <source>
        <dbReference type="SAM" id="SignalP"/>
    </source>
</evidence>
<evidence type="ECO:0000256" key="3">
    <source>
        <dbReference type="PROSITE-ProRule" id="PRU00504"/>
    </source>
</evidence>
<evidence type="ECO:0000313" key="6">
    <source>
        <dbReference type="EMBL" id="TKR29358.1"/>
    </source>
</evidence>
<dbReference type="Gene3D" id="2.120.10.30">
    <property type="entry name" value="TolB, C-terminal domain"/>
    <property type="match status" value="6"/>
</dbReference>
<evidence type="ECO:0000256" key="2">
    <source>
        <dbReference type="ARBA" id="ARBA00022737"/>
    </source>
</evidence>
<dbReference type="PANTHER" id="PTHR46388:SF2">
    <property type="entry name" value="NHL REPEAT-CONTAINING PROTEIN 2"/>
    <property type="match status" value="1"/>
</dbReference>
<dbReference type="InterPro" id="IPR056822">
    <property type="entry name" value="TEN_NHL"/>
</dbReference>
<proteinExistence type="predicted"/>
<feature type="signal peptide" evidence="4">
    <location>
        <begin position="1"/>
        <end position="31"/>
    </location>
</feature>
<name>A0A4U5JM94_9GAMM</name>
<comment type="caution">
    <text evidence="6">The sequence shown here is derived from an EMBL/GenBank/DDBJ whole genome shotgun (WGS) entry which is preliminary data.</text>
</comment>
<feature type="domain" description="Teneurin NHL" evidence="5">
    <location>
        <begin position="436"/>
        <end position="484"/>
    </location>
</feature>
<evidence type="ECO:0000259" key="5">
    <source>
        <dbReference type="Pfam" id="PF25021"/>
    </source>
</evidence>
<keyword evidence="2" id="KW-0677">Repeat</keyword>
<dbReference type="OrthoDB" id="9774579at2"/>
<feature type="domain" description="Teneurin NHL" evidence="5">
    <location>
        <begin position="602"/>
        <end position="652"/>
    </location>
</feature>
<dbReference type="EMBL" id="SZUA01000003">
    <property type="protein sequence ID" value="TKR29358.1"/>
    <property type="molecule type" value="Genomic_DNA"/>
</dbReference>